<dbReference type="EMBL" id="MN739569">
    <property type="protein sequence ID" value="QHT13467.1"/>
    <property type="molecule type" value="Genomic_DNA"/>
</dbReference>
<protein>
    <recommendedName>
        <fullName evidence="1">DUF4116 domain-containing protein</fullName>
    </recommendedName>
</protein>
<organism evidence="2">
    <name type="scientific">viral metagenome</name>
    <dbReference type="NCBI Taxonomy" id="1070528"/>
    <lineage>
        <taxon>unclassified sequences</taxon>
        <taxon>metagenomes</taxon>
        <taxon>organismal metagenomes</taxon>
    </lineage>
</organism>
<dbReference type="Pfam" id="PF13475">
    <property type="entry name" value="DUF4116"/>
    <property type="match status" value="2"/>
</dbReference>
<dbReference type="InterPro" id="IPR025197">
    <property type="entry name" value="DUF4116"/>
</dbReference>
<accession>A0A6C0DAF4</accession>
<sequence>MDFKNKYLKYKKKYLELKSQSAGGEEIVINVNDDNKIVINVEANDGSFDDAEKILKINGMIFKNIDLTIIKDKKWVEYLALVAVIENGLALEFVPKEFITKLVAENAVKQNGLALKFLPKESITMKVAENAVEQNGLALKFVPKESITMKVAENAVKQNGLALKFVPKESITMKVAENAVKQNGLALKFVPKESITMKVAGLAVMNNGLALEFVPVNLKPDDESIKQNAYDVITEVAIEQNQLAIQFYKGTDPDLLKQKK</sequence>
<dbReference type="AlphaFoldDB" id="A0A6C0DAF4"/>
<feature type="domain" description="DUF4116" evidence="1">
    <location>
        <begin position="151"/>
        <end position="193"/>
    </location>
</feature>
<reference evidence="2" key="1">
    <citation type="journal article" date="2020" name="Nature">
        <title>Giant virus diversity and host interactions through global metagenomics.</title>
        <authorList>
            <person name="Schulz F."/>
            <person name="Roux S."/>
            <person name="Paez-Espino D."/>
            <person name="Jungbluth S."/>
            <person name="Walsh D.A."/>
            <person name="Denef V.J."/>
            <person name="McMahon K.D."/>
            <person name="Konstantinidis K.T."/>
            <person name="Eloe-Fadrosh E.A."/>
            <person name="Kyrpides N.C."/>
            <person name="Woyke T."/>
        </authorList>
    </citation>
    <scope>NUCLEOTIDE SEQUENCE</scope>
    <source>
        <strain evidence="2">GVMAG-M-3300023174-131</strain>
    </source>
</reference>
<proteinExistence type="predicted"/>
<evidence type="ECO:0000259" key="1">
    <source>
        <dbReference type="Pfam" id="PF13475"/>
    </source>
</evidence>
<evidence type="ECO:0000313" key="2">
    <source>
        <dbReference type="EMBL" id="QHT13467.1"/>
    </source>
</evidence>
<name>A0A6C0DAF4_9ZZZZ</name>
<feature type="domain" description="DUF4116" evidence="1">
    <location>
        <begin position="80"/>
        <end position="121"/>
    </location>
</feature>